<proteinExistence type="predicted"/>
<evidence type="ECO:0000256" key="1">
    <source>
        <dbReference type="SAM" id="MobiDB-lite"/>
    </source>
</evidence>
<dbReference type="EMBL" id="GGEC01056484">
    <property type="protein sequence ID" value="MBX36968.1"/>
    <property type="molecule type" value="Transcribed_RNA"/>
</dbReference>
<feature type="compositionally biased region" description="Polar residues" evidence="1">
    <location>
        <begin position="9"/>
        <end position="19"/>
    </location>
</feature>
<dbReference type="AlphaFoldDB" id="A0A2P2N3D0"/>
<reference evidence="2" key="1">
    <citation type="submission" date="2018-02" db="EMBL/GenBank/DDBJ databases">
        <title>Rhizophora mucronata_Transcriptome.</title>
        <authorList>
            <person name="Meera S.P."/>
            <person name="Sreeshan A."/>
            <person name="Augustine A."/>
        </authorList>
    </citation>
    <scope>NUCLEOTIDE SEQUENCE</scope>
    <source>
        <tissue evidence="2">Leaf</tissue>
    </source>
</reference>
<organism evidence="2">
    <name type="scientific">Rhizophora mucronata</name>
    <name type="common">Asiatic mangrove</name>
    <dbReference type="NCBI Taxonomy" id="61149"/>
    <lineage>
        <taxon>Eukaryota</taxon>
        <taxon>Viridiplantae</taxon>
        <taxon>Streptophyta</taxon>
        <taxon>Embryophyta</taxon>
        <taxon>Tracheophyta</taxon>
        <taxon>Spermatophyta</taxon>
        <taxon>Magnoliopsida</taxon>
        <taxon>eudicotyledons</taxon>
        <taxon>Gunneridae</taxon>
        <taxon>Pentapetalae</taxon>
        <taxon>rosids</taxon>
        <taxon>fabids</taxon>
        <taxon>Malpighiales</taxon>
        <taxon>Rhizophoraceae</taxon>
        <taxon>Rhizophora</taxon>
    </lineage>
</organism>
<accession>A0A2P2N3D0</accession>
<feature type="region of interest" description="Disordered" evidence="1">
    <location>
        <begin position="1"/>
        <end position="20"/>
    </location>
</feature>
<protein>
    <submittedName>
        <fullName evidence="2">Uncharacterized protein</fullName>
    </submittedName>
</protein>
<name>A0A2P2N3D0_RHIMU</name>
<evidence type="ECO:0000313" key="2">
    <source>
        <dbReference type="EMBL" id="MBX36968.1"/>
    </source>
</evidence>
<sequence>MGHRPHNKGSPSPSHNPLPSQALVAFEPRSLETTPKDFSLSYNSYIAACNLNHCTCFVLFSLCNSILLMHNSLFEKGNQLAFE</sequence>